<dbReference type="Proteomes" id="UP000250434">
    <property type="component" value="Chromosome"/>
</dbReference>
<dbReference type="OrthoDB" id="4570063at2"/>
<evidence type="ECO:0000313" key="2">
    <source>
        <dbReference type="EMBL" id="AXB44014.1"/>
    </source>
</evidence>
<dbReference type="KEGG" id="aab:A4R43_17005"/>
<dbReference type="InterPro" id="IPR040891">
    <property type="entry name" value="HEPN_SAV_6107"/>
</dbReference>
<keyword evidence="3" id="KW-1185">Reference proteome</keyword>
<evidence type="ECO:0000313" key="3">
    <source>
        <dbReference type="Proteomes" id="UP000250434"/>
    </source>
</evidence>
<dbReference type="Pfam" id="PF18726">
    <property type="entry name" value="HEPN_SAV_6107"/>
    <property type="match status" value="1"/>
</dbReference>
<evidence type="ECO:0000259" key="1">
    <source>
        <dbReference type="Pfam" id="PF18726"/>
    </source>
</evidence>
<gene>
    <name evidence="2" type="ORF">A4R43_17005</name>
</gene>
<feature type="domain" description="SAV-6107-like HEPN" evidence="1">
    <location>
        <begin position="42"/>
        <end position="137"/>
    </location>
</feature>
<accession>A0A344L7J0</accession>
<proteinExistence type="predicted"/>
<protein>
    <recommendedName>
        <fullName evidence="1">SAV-6107-like HEPN domain-containing protein</fullName>
    </recommendedName>
</protein>
<reference evidence="2 3" key="1">
    <citation type="submission" date="2016-04" db="EMBL/GenBank/DDBJ databases">
        <title>Complete genome sequence and analysis of deep-sea sediment isolate, Amycolatopsis sp. WP1.</title>
        <authorList>
            <person name="Wang H."/>
            <person name="Chen S."/>
            <person name="Wu Q."/>
        </authorList>
    </citation>
    <scope>NUCLEOTIDE SEQUENCE [LARGE SCALE GENOMIC DNA]</scope>
    <source>
        <strain evidence="2 3">WP1</strain>
    </source>
</reference>
<organism evidence="2 3">
    <name type="scientific">Amycolatopsis albispora</name>
    <dbReference type="NCBI Taxonomy" id="1804986"/>
    <lineage>
        <taxon>Bacteria</taxon>
        <taxon>Bacillati</taxon>
        <taxon>Actinomycetota</taxon>
        <taxon>Actinomycetes</taxon>
        <taxon>Pseudonocardiales</taxon>
        <taxon>Pseudonocardiaceae</taxon>
        <taxon>Amycolatopsis</taxon>
    </lineage>
</organism>
<sequence>MSTAITSRVCAAQTMLPMSLRPPAPPAAVSLLARARRALTEASRETEPAERFVAAYLAAHKSAAAVVAARGRPHRGRARPASVWVLLEAAVPELKEWALFFAANSATQAALLSGTSRRPSAETADELFEQSAQFLELARQAVHGSS</sequence>
<dbReference type="RefSeq" id="WP_113693252.1">
    <property type="nucleotide sequence ID" value="NZ_CP015163.1"/>
</dbReference>
<dbReference type="AlphaFoldDB" id="A0A344L7J0"/>
<name>A0A344L7J0_9PSEU</name>
<dbReference type="EMBL" id="CP015163">
    <property type="protein sequence ID" value="AXB44014.1"/>
    <property type="molecule type" value="Genomic_DNA"/>
</dbReference>